<reference evidence="1" key="1">
    <citation type="submission" date="2016-04" db="EMBL/GenBank/DDBJ databases">
        <authorList>
            <person name="Evans L.H."/>
            <person name="Alamgir A."/>
            <person name="Owens N."/>
            <person name="Weber N.D."/>
            <person name="Virtaneva K."/>
            <person name="Barbian K."/>
            <person name="Babar A."/>
            <person name="Rosenke K."/>
        </authorList>
    </citation>
    <scope>NUCLEOTIDE SEQUENCE [LARGE SCALE GENOMIC DNA]</scope>
    <source>
        <strain evidence="1">CBS 101.48</strain>
    </source>
</reference>
<dbReference type="EMBL" id="LT554026">
    <property type="protein sequence ID" value="SAM02969.1"/>
    <property type="molecule type" value="Genomic_DNA"/>
</dbReference>
<dbReference type="InParanoid" id="A0A163MAQ4"/>
<gene>
    <name evidence="1" type="primary">ABSGL_08786.1 scaffold 10439</name>
</gene>
<keyword evidence="2" id="KW-1185">Reference proteome</keyword>
<accession>A0A163MAQ4</accession>
<dbReference type="Proteomes" id="UP000078561">
    <property type="component" value="Unassembled WGS sequence"/>
</dbReference>
<name>A0A163MAQ4_ABSGL</name>
<proteinExistence type="predicted"/>
<protein>
    <submittedName>
        <fullName evidence="1">Uncharacterized protein</fullName>
    </submittedName>
</protein>
<dbReference type="AlphaFoldDB" id="A0A163MAQ4"/>
<sequence>MINRLFYISDEQVFDEATVELQALFSSSQNHEKLKKHFNDMLSIKEKWGGPWFPDEINQFWHLDSEEVALNHDTALAKIKALLESVSPEHLEDIVAEVSGWVDSLTRDAAAGKTGAFENTMNEKQPEAREELYIPRKRAVNDERSGQFKTTERTQSFTLPTKGITKGRPVVCVHTIGLQIKLSGWIPHAPWKKKITKKANALEKLNSGSAPTKITLAKWESNSCFIDCIVEVIQILVLKEIGATQLNTVNPKDCLLVKLLINMQQSGKR</sequence>
<evidence type="ECO:0000313" key="1">
    <source>
        <dbReference type="EMBL" id="SAM02969.1"/>
    </source>
</evidence>
<evidence type="ECO:0000313" key="2">
    <source>
        <dbReference type="Proteomes" id="UP000078561"/>
    </source>
</evidence>
<organism evidence="1">
    <name type="scientific">Absidia glauca</name>
    <name type="common">Pin mould</name>
    <dbReference type="NCBI Taxonomy" id="4829"/>
    <lineage>
        <taxon>Eukaryota</taxon>
        <taxon>Fungi</taxon>
        <taxon>Fungi incertae sedis</taxon>
        <taxon>Mucoromycota</taxon>
        <taxon>Mucoromycotina</taxon>
        <taxon>Mucoromycetes</taxon>
        <taxon>Mucorales</taxon>
        <taxon>Cunninghamellaceae</taxon>
        <taxon>Absidia</taxon>
    </lineage>
</organism>